<dbReference type="Pfam" id="PF14009">
    <property type="entry name" value="PADRE"/>
    <property type="match status" value="1"/>
</dbReference>
<dbReference type="Proteomes" id="UP001141806">
    <property type="component" value="Unassembled WGS sequence"/>
</dbReference>
<evidence type="ECO:0000313" key="1">
    <source>
        <dbReference type="EMBL" id="KAJ4969949.1"/>
    </source>
</evidence>
<organism evidence="1 2">
    <name type="scientific">Protea cynaroides</name>
    <dbReference type="NCBI Taxonomy" id="273540"/>
    <lineage>
        <taxon>Eukaryota</taxon>
        <taxon>Viridiplantae</taxon>
        <taxon>Streptophyta</taxon>
        <taxon>Embryophyta</taxon>
        <taxon>Tracheophyta</taxon>
        <taxon>Spermatophyta</taxon>
        <taxon>Magnoliopsida</taxon>
        <taxon>Proteales</taxon>
        <taxon>Proteaceae</taxon>
        <taxon>Protea</taxon>
    </lineage>
</organism>
<evidence type="ECO:0000313" key="2">
    <source>
        <dbReference type="Proteomes" id="UP001141806"/>
    </source>
</evidence>
<proteinExistence type="predicted"/>
<name>A0A9Q0KGB2_9MAGN</name>
<keyword evidence="2" id="KW-1185">Reference proteome</keyword>
<gene>
    <name evidence="1" type="ORF">NE237_003048</name>
</gene>
<dbReference type="InterPro" id="IPR025322">
    <property type="entry name" value="PADRE_dom"/>
</dbReference>
<sequence>MGNALPSCCTAKQESWVKLVFWEGTTRILTGDRIAGEVMFEYPDRLVCHAGSFYIGQPIPSLAIDDELKKGETYIVLPIDRFAFKIFSASSICAFDSNPKPAPINFRNCSLQYIKGANGRVLIRVSPEFILKLLLRGKEEGSTTPTNSFLCSTPELQKHYEQLVGSKEQTWSPRLDTISEFRKTTTTTTITCSPIRLFGLEKRSEELEG</sequence>
<comment type="caution">
    <text evidence="1">The sequence shown here is derived from an EMBL/GenBank/DDBJ whole genome shotgun (WGS) entry which is preliminary data.</text>
</comment>
<reference evidence="1" key="1">
    <citation type="journal article" date="2023" name="Plant J.">
        <title>The genome of the king protea, Protea cynaroides.</title>
        <authorList>
            <person name="Chang J."/>
            <person name="Duong T.A."/>
            <person name="Schoeman C."/>
            <person name="Ma X."/>
            <person name="Roodt D."/>
            <person name="Barker N."/>
            <person name="Li Z."/>
            <person name="Van de Peer Y."/>
            <person name="Mizrachi E."/>
        </authorList>
    </citation>
    <scope>NUCLEOTIDE SEQUENCE</scope>
    <source>
        <tissue evidence="1">Young leaves</tissue>
    </source>
</reference>
<protein>
    <submittedName>
        <fullName evidence="1">Uncharacterized protein</fullName>
    </submittedName>
</protein>
<dbReference type="EMBL" id="JAMYWD010000005">
    <property type="protein sequence ID" value="KAJ4969949.1"/>
    <property type="molecule type" value="Genomic_DNA"/>
</dbReference>
<dbReference type="PANTHER" id="PTHR33052">
    <property type="entry name" value="DUF4228 DOMAIN PROTEIN-RELATED"/>
    <property type="match status" value="1"/>
</dbReference>
<dbReference type="AlphaFoldDB" id="A0A9Q0KGB2"/>
<dbReference type="OrthoDB" id="1899115at2759"/>
<accession>A0A9Q0KGB2</accession>